<dbReference type="PANTHER" id="PTHR43108:SF6">
    <property type="entry name" value="N-SULPHOGLUCOSAMINE SULPHOHYDROLASE"/>
    <property type="match status" value="1"/>
</dbReference>
<evidence type="ECO:0000259" key="2">
    <source>
        <dbReference type="Pfam" id="PF00884"/>
    </source>
</evidence>
<proteinExistence type="predicted"/>
<protein>
    <submittedName>
        <fullName evidence="3">Sulfatase</fullName>
    </submittedName>
</protein>
<dbReference type="PANTHER" id="PTHR43108">
    <property type="entry name" value="N-ACETYLGLUCOSAMINE-6-SULFATASE FAMILY MEMBER"/>
    <property type="match status" value="1"/>
</dbReference>
<evidence type="ECO:0000256" key="1">
    <source>
        <dbReference type="SAM" id="MobiDB-lite"/>
    </source>
</evidence>
<sequence>MPSFLPDTPEIRSDLLDYCFEVQWFDDHLRKMLDALEAARELDNTLVVVTSDNGMAFPRAKANCYEYGIHMPLAIAWPESFPGNRTVDDVVSLVDVTATLYDTTGVQPPDTTPLSGRSLTNVLTSSRNGTVDPQRDAAFSGRERHSSSRFNTLGYPQRVIRTTEYLYIRNFKPERWPAGAPKN</sequence>
<dbReference type="Gene3D" id="3.40.720.10">
    <property type="entry name" value="Alkaline Phosphatase, subunit A"/>
    <property type="match status" value="1"/>
</dbReference>
<dbReference type="InterPro" id="IPR000917">
    <property type="entry name" value="Sulfatase_N"/>
</dbReference>
<gene>
    <name evidence="3" type="ORF">SAMN06265222_12033</name>
</gene>
<feature type="region of interest" description="Disordered" evidence="1">
    <location>
        <begin position="125"/>
        <end position="144"/>
    </location>
</feature>
<dbReference type="SUPFAM" id="SSF53649">
    <property type="entry name" value="Alkaline phosphatase-like"/>
    <property type="match status" value="1"/>
</dbReference>
<organism evidence="3 4">
    <name type="scientific">Neorhodopirellula lusitana</name>
    <dbReference type="NCBI Taxonomy" id="445327"/>
    <lineage>
        <taxon>Bacteria</taxon>
        <taxon>Pseudomonadati</taxon>
        <taxon>Planctomycetota</taxon>
        <taxon>Planctomycetia</taxon>
        <taxon>Pirellulales</taxon>
        <taxon>Pirellulaceae</taxon>
        <taxon>Neorhodopirellula</taxon>
    </lineage>
</organism>
<comment type="caution">
    <text evidence="3">The sequence shown here is derived from an EMBL/GenBank/DDBJ whole genome shotgun (WGS) entry which is preliminary data.</text>
</comment>
<keyword evidence="4" id="KW-1185">Reference proteome</keyword>
<dbReference type="RefSeq" id="WP_283435127.1">
    <property type="nucleotide sequence ID" value="NZ_FXUG01000020.1"/>
</dbReference>
<dbReference type="Pfam" id="PF00884">
    <property type="entry name" value="Sulfatase"/>
    <property type="match status" value="1"/>
</dbReference>
<feature type="domain" description="Sulfatase N-terminal" evidence="2">
    <location>
        <begin position="13"/>
        <end position="106"/>
    </location>
</feature>
<dbReference type="EMBL" id="FXUG01000020">
    <property type="protein sequence ID" value="SMP75873.1"/>
    <property type="molecule type" value="Genomic_DNA"/>
</dbReference>
<evidence type="ECO:0000313" key="4">
    <source>
        <dbReference type="Proteomes" id="UP001158067"/>
    </source>
</evidence>
<dbReference type="InterPro" id="IPR017850">
    <property type="entry name" value="Alkaline_phosphatase_core_sf"/>
</dbReference>
<dbReference type="Proteomes" id="UP001158067">
    <property type="component" value="Unassembled WGS sequence"/>
</dbReference>
<accession>A0ABY1QMY0</accession>
<name>A0ABY1QMY0_9BACT</name>
<evidence type="ECO:0000313" key="3">
    <source>
        <dbReference type="EMBL" id="SMP75873.1"/>
    </source>
</evidence>
<reference evidence="3 4" key="1">
    <citation type="submission" date="2017-05" db="EMBL/GenBank/DDBJ databases">
        <authorList>
            <person name="Varghese N."/>
            <person name="Submissions S."/>
        </authorList>
    </citation>
    <scope>NUCLEOTIDE SEQUENCE [LARGE SCALE GENOMIC DNA]</scope>
    <source>
        <strain evidence="3 4">DSM 25457</strain>
    </source>
</reference>